<dbReference type="Proteomes" id="UP000241284">
    <property type="component" value="Unassembled WGS sequence"/>
</dbReference>
<gene>
    <name evidence="1" type="ORF">B9Q06_10660</name>
</gene>
<protein>
    <submittedName>
        <fullName evidence="1">Uncharacterized protein</fullName>
    </submittedName>
</protein>
<dbReference type="AlphaFoldDB" id="A0A2R6B5N0"/>
<reference evidence="1 2" key="1">
    <citation type="submission" date="2017-04" db="EMBL/GenBank/DDBJ databases">
        <title>Novel microbial lineages endemic to geothermal iron-oxide mats fill important gaps in the evolutionary history of Archaea.</title>
        <authorList>
            <person name="Jay Z.J."/>
            <person name="Beam J.P."/>
            <person name="Dlakic M."/>
            <person name="Rusch D.B."/>
            <person name="Kozubal M.A."/>
            <person name="Inskeep W.P."/>
        </authorList>
    </citation>
    <scope>NUCLEOTIDE SEQUENCE [LARGE SCALE GENOMIC DNA]</scope>
    <source>
        <strain evidence="1">ECH_B_2</strain>
    </source>
</reference>
<sequence>MQGTRRGSHELKAMTVLFNAFGLSLTKRWKTSGFFGIPPPHRATLEVECTRRRIGRGGFSGSGKLSFESELGEHPATAATRVWRSVGVADHSVFGPLWVDAYTTQPAWFGVSPT</sequence>
<feature type="non-terminal residue" evidence="1">
    <location>
        <position position="114"/>
    </location>
</feature>
<evidence type="ECO:0000313" key="2">
    <source>
        <dbReference type="Proteomes" id="UP000241284"/>
    </source>
</evidence>
<accession>A0A2R6B5N0</accession>
<organism evidence="1 2">
    <name type="scientific">Candidatus Marsarchaeota G2 archaeon ECH_B_2</name>
    <dbReference type="NCBI Taxonomy" id="1978160"/>
    <lineage>
        <taxon>Archaea</taxon>
        <taxon>Candidatus Marsarchaeota</taxon>
        <taxon>Candidatus Marsarchaeota group 2</taxon>
    </lineage>
</organism>
<name>A0A2R6B5N0_9ARCH</name>
<proteinExistence type="predicted"/>
<comment type="caution">
    <text evidence="1">The sequence shown here is derived from an EMBL/GenBank/DDBJ whole genome shotgun (WGS) entry which is preliminary data.</text>
</comment>
<evidence type="ECO:0000313" key="1">
    <source>
        <dbReference type="EMBL" id="PSN93951.1"/>
    </source>
</evidence>
<dbReference type="EMBL" id="NEXH01000035">
    <property type="protein sequence ID" value="PSN93951.1"/>
    <property type="molecule type" value="Genomic_DNA"/>
</dbReference>